<keyword evidence="7" id="KW-0325">Glycoprotein</keyword>
<keyword evidence="3" id="KW-1003">Cell membrane</keyword>
<keyword evidence="4" id="KW-0732">Signal</keyword>
<dbReference type="EMBL" id="CAJPIZ010003959">
    <property type="protein sequence ID" value="CAG2107016.1"/>
    <property type="molecule type" value="Genomic_DNA"/>
</dbReference>
<name>A0A7R9PZI2_9ACAR</name>
<dbReference type="GO" id="GO:0004930">
    <property type="term" value="F:G protein-coupled receptor activity"/>
    <property type="evidence" value="ECO:0007669"/>
    <property type="project" value="UniProtKB-KW"/>
</dbReference>
<sequence>MIVFVCRGVVLVSVDLAKTDINQCAGDNSFFSDTHKCHIHSQCHPIEGMGFRRGAYICRCKAGYYFPNKNKSSLTESSLNDNYFRGIAVEEAMVEALVGSTKVENSAALSYVCVPCAAGCTSCSDNEPCYVQYNIFIRVVTLGVQSFCATITLIIAIAICKLRRSKNPRNH</sequence>
<comment type="similarity">
    <text evidence="2">Belongs to the G-protein coupled receptor 3 family.</text>
</comment>
<dbReference type="PANTHER" id="PTHR32546:SF26">
    <property type="entry name" value="SMOG, ISOFORM D"/>
    <property type="match status" value="1"/>
</dbReference>
<keyword evidence="9" id="KW-0812">Transmembrane</keyword>
<evidence type="ECO:0000256" key="8">
    <source>
        <dbReference type="ARBA" id="ARBA00023224"/>
    </source>
</evidence>
<evidence type="ECO:0000256" key="9">
    <source>
        <dbReference type="SAM" id="Phobius"/>
    </source>
</evidence>
<reference evidence="11" key="1">
    <citation type="submission" date="2020-11" db="EMBL/GenBank/DDBJ databases">
        <authorList>
            <person name="Tran Van P."/>
        </authorList>
    </citation>
    <scope>NUCLEOTIDE SEQUENCE</scope>
</reference>
<evidence type="ECO:0000256" key="5">
    <source>
        <dbReference type="ARBA" id="ARBA00023040"/>
    </source>
</evidence>
<keyword evidence="8" id="KW-0807">Transducer</keyword>
<dbReference type="GO" id="GO:0005886">
    <property type="term" value="C:plasma membrane"/>
    <property type="evidence" value="ECO:0007669"/>
    <property type="project" value="UniProtKB-SubCell"/>
</dbReference>
<evidence type="ECO:0000256" key="4">
    <source>
        <dbReference type="ARBA" id="ARBA00022729"/>
    </source>
</evidence>
<evidence type="ECO:0000313" key="12">
    <source>
        <dbReference type="Proteomes" id="UP000759131"/>
    </source>
</evidence>
<feature type="transmembrane region" description="Helical" evidence="9">
    <location>
        <begin position="135"/>
        <end position="160"/>
    </location>
</feature>
<accession>A0A7R9PZI2</accession>
<comment type="subcellular location">
    <subcellularLocation>
        <location evidence="1">Cell membrane</location>
        <topology evidence="1">Multi-pass membrane protein</topology>
    </subcellularLocation>
</comment>
<dbReference type="AlphaFoldDB" id="A0A7R9PZI2"/>
<evidence type="ECO:0000256" key="7">
    <source>
        <dbReference type="ARBA" id="ARBA00023180"/>
    </source>
</evidence>
<dbReference type="InterPro" id="IPR054714">
    <property type="entry name" value="GPR158_179_extracellular"/>
</dbReference>
<evidence type="ECO:0000256" key="3">
    <source>
        <dbReference type="ARBA" id="ARBA00022475"/>
    </source>
</evidence>
<dbReference type="Pfam" id="PF22572">
    <property type="entry name" value="GPR158_179_EC"/>
    <property type="match status" value="1"/>
</dbReference>
<feature type="domain" description="GPR158/179 extracellular" evidence="10">
    <location>
        <begin position="6"/>
        <end position="65"/>
    </location>
</feature>
<keyword evidence="9" id="KW-0472">Membrane</keyword>
<dbReference type="EMBL" id="OC858534">
    <property type="protein sequence ID" value="CAD7626586.1"/>
    <property type="molecule type" value="Genomic_DNA"/>
</dbReference>
<organism evidence="11">
    <name type="scientific">Medioppia subpectinata</name>
    <dbReference type="NCBI Taxonomy" id="1979941"/>
    <lineage>
        <taxon>Eukaryota</taxon>
        <taxon>Metazoa</taxon>
        <taxon>Ecdysozoa</taxon>
        <taxon>Arthropoda</taxon>
        <taxon>Chelicerata</taxon>
        <taxon>Arachnida</taxon>
        <taxon>Acari</taxon>
        <taxon>Acariformes</taxon>
        <taxon>Sarcoptiformes</taxon>
        <taxon>Oribatida</taxon>
        <taxon>Brachypylina</taxon>
        <taxon>Oppioidea</taxon>
        <taxon>Oppiidae</taxon>
        <taxon>Medioppia</taxon>
    </lineage>
</organism>
<dbReference type="OrthoDB" id="2129233at2759"/>
<evidence type="ECO:0000259" key="10">
    <source>
        <dbReference type="Pfam" id="PF22572"/>
    </source>
</evidence>
<gene>
    <name evidence="11" type="ORF">OSB1V03_LOCUS7019</name>
</gene>
<proteinExistence type="inferred from homology"/>
<evidence type="ECO:0000256" key="2">
    <source>
        <dbReference type="ARBA" id="ARBA00007242"/>
    </source>
</evidence>
<dbReference type="Proteomes" id="UP000759131">
    <property type="component" value="Unassembled WGS sequence"/>
</dbReference>
<evidence type="ECO:0000256" key="1">
    <source>
        <dbReference type="ARBA" id="ARBA00004651"/>
    </source>
</evidence>
<keyword evidence="5" id="KW-0297">G-protein coupled receptor</keyword>
<dbReference type="PANTHER" id="PTHR32546">
    <property type="entry name" value="G-PROTEIN COUPLED RECEPTOR 158-RELATED"/>
    <property type="match status" value="1"/>
</dbReference>
<keyword evidence="6" id="KW-0675">Receptor</keyword>
<evidence type="ECO:0000313" key="11">
    <source>
        <dbReference type="EMBL" id="CAD7626586.1"/>
    </source>
</evidence>
<keyword evidence="12" id="KW-1185">Reference proteome</keyword>
<protein>
    <recommendedName>
        <fullName evidence="10">GPR158/179 extracellular domain-containing protein</fullName>
    </recommendedName>
</protein>
<keyword evidence="9" id="KW-1133">Transmembrane helix</keyword>
<evidence type="ECO:0000256" key="6">
    <source>
        <dbReference type="ARBA" id="ARBA00023170"/>
    </source>
</evidence>
<dbReference type="InterPro" id="IPR043458">
    <property type="entry name" value="GPR158/179"/>
</dbReference>